<gene>
    <name evidence="3" type="ORF">AK812_SmicGene237</name>
</gene>
<feature type="transmembrane region" description="Helical" evidence="2">
    <location>
        <begin position="543"/>
        <end position="561"/>
    </location>
</feature>
<feature type="transmembrane region" description="Helical" evidence="2">
    <location>
        <begin position="177"/>
        <end position="199"/>
    </location>
</feature>
<keyword evidence="2" id="KW-0472">Membrane</keyword>
<feature type="transmembrane region" description="Helical" evidence="2">
    <location>
        <begin position="472"/>
        <end position="491"/>
    </location>
</feature>
<evidence type="ECO:0000313" key="4">
    <source>
        <dbReference type="Proteomes" id="UP000186817"/>
    </source>
</evidence>
<organism evidence="3 4">
    <name type="scientific">Symbiodinium microadriaticum</name>
    <name type="common">Dinoflagellate</name>
    <name type="synonym">Zooxanthella microadriatica</name>
    <dbReference type="NCBI Taxonomy" id="2951"/>
    <lineage>
        <taxon>Eukaryota</taxon>
        <taxon>Sar</taxon>
        <taxon>Alveolata</taxon>
        <taxon>Dinophyceae</taxon>
        <taxon>Suessiales</taxon>
        <taxon>Symbiodiniaceae</taxon>
        <taxon>Symbiodinium</taxon>
    </lineage>
</organism>
<feature type="transmembrane region" description="Helical" evidence="2">
    <location>
        <begin position="205"/>
        <end position="225"/>
    </location>
</feature>
<evidence type="ECO:0000256" key="1">
    <source>
        <dbReference type="SAM" id="MobiDB-lite"/>
    </source>
</evidence>
<comment type="caution">
    <text evidence="3">The sequence shown here is derived from an EMBL/GenBank/DDBJ whole genome shotgun (WGS) entry which is preliminary data.</text>
</comment>
<name>A0A1Q9F7A0_SYMMI</name>
<feature type="transmembrane region" description="Helical" evidence="2">
    <location>
        <begin position="301"/>
        <end position="323"/>
    </location>
</feature>
<dbReference type="EMBL" id="LSRX01000002">
    <property type="protein sequence ID" value="OLQ15502.1"/>
    <property type="molecule type" value="Genomic_DNA"/>
</dbReference>
<keyword evidence="2" id="KW-0812">Transmembrane</keyword>
<protein>
    <submittedName>
        <fullName evidence="3">Uncharacterized protein</fullName>
    </submittedName>
</protein>
<sequence length="596" mass="66428">MRKLPIRIPSGQHASTGSLERAASTPREWAHAPSVSNQSRAGYERPVRWESLGINAEVPQEHTPIEEIAAADDIPEVQSESEDDSPKGVHVLNTVQERAANILAKMEVTHPAILRGTPAYKVLQCFGRALRNDSMGRDLFCHSRQTCQIQVFVSHNWHGSALQKILLLLIVESGRPALVVGLLAATLAAIVQHLAGIATEPRTPGAALFSLISGLLASTVTFFLWRPRHLVFLDRICISQTDRRLKGRGLLNMGAILRHSSSMLVCWDATYMERLWCAFELAAFLFSHGEEANLYIRPTHLGLSMIVLYLSLWGTMLGVDLFAPGANSWIWFLLVLCVLCIIGFYFVVDTFRSYLASVQNLQEKLSRFAFADTKCHCCSVNHLRRDGTKMICDREILQKCIRGWFGSIDNFDESVQSSVSAAFRKQLGRNTLPYLWMLGVGSPILWALLSIVVQELLIGDYTLFVRDTVYLLAYWLLALPLILAVTFKLVFCMRKRRGCAVDFFLNSFCVLVILVMFAAVDMSNVMIKNLLAASSLAEDVVEVLHELVWAVLLLLGVLCLWRHSIVEWLTVEAVRETPATLPPVSAVGSGPGHVIF</sequence>
<keyword evidence="2" id="KW-1133">Transmembrane helix</keyword>
<accession>A0A1Q9F7A0</accession>
<feature type="transmembrane region" description="Helical" evidence="2">
    <location>
        <begin position="503"/>
        <end position="523"/>
    </location>
</feature>
<dbReference type="AlphaFoldDB" id="A0A1Q9F7A0"/>
<proteinExistence type="predicted"/>
<evidence type="ECO:0000313" key="3">
    <source>
        <dbReference type="EMBL" id="OLQ15502.1"/>
    </source>
</evidence>
<dbReference type="OrthoDB" id="10305970at2759"/>
<evidence type="ECO:0000256" key="2">
    <source>
        <dbReference type="SAM" id="Phobius"/>
    </source>
</evidence>
<feature type="region of interest" description="Disordered" evidence="1">
    <location>
        <begin position="1"/>
        <end position="42"/>
    </location>
</feature>
<dbReference type="Proteomes" id="UP000186817">
    <property type="component" value="Unassembled WGS sequence"/>
</dbReference>
<reference evidence="3 4" key="1">
    <citation type="submission" date="2016-02" db="EMBL/GenBank/DDBJ databases">
        <title>Genome analysis of coral dinoflagellate symbionts highlights evolutionary adaptations to a symbiotic lifestyle.</title>
        <authorList>
            <person name="Aranda M."/>
            <person name="Li Y."/>
            <person name="Liew Y.J."/>
            <person name="Baumgarten S."/>
            <person name="Simakov O."/>
            <person name="Wilson M."/>
            <person name="Piel J."/>
            <person name="Ashoor H."/>
            <person name="Bougouffa S."/>
            <person name="Bajic V.B."/>
            <person name="Ryu T."/>
            <person name="Ravasi T."/>
            <person name="Bayer T."/>
            <person name="Micklem G."/>
            <person name="Kim H."/>
            <person name="Bhak J."/>
            <person name="Lajeunesse T.C."/>
            <person name="Voolstra C.R."/>
        </authorList>
    </citation>
    <scope>NUCLEOTIDE SEQUENCE [LARGE SCALE GENOMIC DNA]</scope>
    <source>
        <strain evidence="3 4">CCMP2467</strain>
    </source>
</reference>
<feature type="transmembrane region" description="Helical" evidence="2">
    <location>
        <begin position="329"/>
        <end position="348"/>
    </location>
</feature>
<feature type="transmembrane region" description="Helical" evidence="2">
    <location>
        <begin position="434"/>
        <end position="452"/>
    </location>
</feature>
<keyword evidence="4" id="KW-1185">Reference proteome</keyword>